<accession>A0ACB7RYR1</accession>
<dbReference type="EMBL" id="CM023487">
    <property type="protein sequence ID" value="KAH6926936.1"/>
    <property type="molecule type" value="Genomic_DNA"/>
</dbReference>
<dbReference type="Proteomes" id="UP000821845">
    <property type="component" value="Chromosome 7"/>
</dbReference>
<comment type="caution">
    <text evidence="1">The sequence shown here is derived from an EMBL/GenBank/DDBJ whole genome shotgun (WGS) entry which is preliminary data.</text>
</comment>
<name>A0ACB7RYR1_HYAAI</name>
<keyword evidence="2" id="KW-1185">Reference proteome</keyword>
<evidence type="ECO:0000313" key="2">
    <source>
        <dbReference type="Proteomes" id="UP000821845"/>
    </source>
</evidence>
<protein>
    <submittedName>
        <fullName evidence="1">Uncharacterized protein</fullName>
    </submittedName>
</protein>
<reference evidence="1" key="1">
    <citation type="submission" date="2020-05" db="EMBL/GenBank/DDBJ databases">
        <title>Large-scale comparative analyses of tick genomes elucidate their genetic diversity and vector capacities.</title>
        <authorList>
            <person name="Jia N."/>
            <person name="Wang J."/>
            <person name="Shi W."/>
            <person name="Du L."/>
            <person name="Sun Y."/>
            <person name="Zhan W."/>
            <person name="Jiang J."/>
            <person name="Wang Q."/>
            <person name="Zhang B."/>
            <person name="Ji P."/>
            <person name="Sakyi L.B."/>
            <person name="Cui X."/>
            <person name="Yuan T."/>
            <person name="Jiang B."/>
            <person name="Yang W."/>
            <person name="Lam T.T.-Y."/>
            <person name="Chang Q."/>
            <person name="Ding S."/>
            <person name="Wang X."/>
            <person name="Zhu J."/>
            <person name="Ruan X."/>
            <person name="Zhao L."/>
            <person name="Wei J."/>
            <person name="Que T."/>
            <person name="Du C."/>
            <person name="Cheng J."/>
            <person name="Dai P."/>
            <person name="Han X."/>
            <person name="Huang E."/>
            <person name="Gao Y."/>
            <person name="Liu J."/>
            <person name="Shao H."/>
            <person name="Ye R."/>
            <person name="Li L."/>
            <person name="Wei W."/>
            <person name="Wang X."/>
            <person name="Wang C."/>
            <person name="Yang T."/>
            <person name="Huo Q."/>
            <person name="Li W."/>
            <person name="Guo W."/>
            <person name="Chen H."/>
            <person name="Zhou L."/>
            <person name="Ni X."/>
            <person name="Tian J."/>
            <person name="Zhou Y."/>
            <person name="Sheng Y."/>
            <person name="Liu T."/>
            <person name="Pan Y."/>
            <person name="Xia L."/>
            <person name="Li J."/>
            <person name="Zhao F."/>
            <person name="Cao W."/>
        </authorList>
    </citation>
    <scope>NUCLEOTIDE SEQUENCE</scope>
    <source>
        <strain evidence="1">Hyas-2018</strain>
    </source>
</reference>
<proteinExistence type="predicted"/>
<evidence type="ECO:0000313" key="1">
    <source>
        <dbReference type="EMBL" id="KAH6926936.1"/>
    </source>
</evidence>
<organism evidence="1 2">
    <name type="scientific">Hyalomma asiaticum</name>
    <name type="common">Tick</name>
    <dbReference type="NCBI Taxonomy" id="266040"/>
    <lineage>
        <taxon>Eukaryota</taxon>
        <taxon>Metazoa</taxon>
        <taxon>Ecdysozoa</taxon>
        <taxon>Arthropoda</taxon>
        <taxon>Chelicerata</taxon>
        <taxon>Arachnida</taxon>
        <taxon>Acari</taxon>
        <taxon>Parasitiformes</taxon>
        <taxon>Ixodida</taxon>
        <taxon>Ixodoidea</taxon>
        <taxon>Ixodidae</taxon>
        <taxon>Hyalomminae</taxon>
        <taxon>Hyalomma</taxon>
    </lineage>
</organism>
<gene>
    <name evidence="1" type="ORF">HPB50_024273</name>
</gene>
<sequence length="209" mass="22752">MGTLLYELDSNASTLAKAVNAKCKAIFMTSREAVCGRRITIDDATQRLPAPHLIYGDYPVASDWKRVLFTEFKDSAADRLFFMACCSYGAVTNASAATAVTRAYRFGDAVAGPLSSFWKASLVRLVGDTMRLRPWGPPSGPRLLLDDIASERLYATEGPRPQGSALHPTTNINSSAWFLLPCLCGPPRYCACFVRDHTPSLSLLVTAPI</sequence>